<dbReference type="KEGG" id="mlv:CVS47_03276"/>
<sequence length="302" mass="32408">MEAQEASLTPSSERPVIMDSLPQLDRDSTAPIWFQIMRAIESRIADGTWSTGDRLPSENDLCGHFGASRTSVREALSRLESAGIVSRRQGKGAFVERIQGPSAWTLPSAPSLLGEYSEDGQSALSSQILRAGIEALPPWAAAVVGRDSPDGLGFVLERVRAVGSRTAVHVINYLPTRFAGVLPDLREPRASLYAAINRVTGVRIARMHRTIEAVAADRALAGLLDVEQGHPIVVVEAVAYDQTGAPIDFSRASVRTDRLRVSVDTGFEAAGISNESASGRYPGAVRSEPARPSSRATTRVVR</sequence>
<keyword evidence="7" id="KW-1185">Reference proteome</keyword>
<dbReference type="SUPFAM" id="SSF46785">
    <property type="entry name" value="Winged helix' DNA-binding domain"/>
    <property type="match status" value="1"/>
</dbReference>
<dbReference type="PROSITE" id="PS50949">
    <property type="entry name" value="HTH_GNTR"/>
    <property type="match status" value="1"/>
</dbReference>
<evidence type="ECO:0000256" key="3">
    <source>
        <dbReference type="ARBA" id="ARBA00023163"/>
    </source>
</evidence>
<dbReference type="CDD" id="cd07377">
    <property type="entry name" value="WHTH_GntR"/>
    <property type="match status" value="1"/>
</dbReference>
<dbReference type="InterPro" id="IPR000524">
    <property type="entry name" value="Tscrpt_reg_HTH_GntR"/>
</dbReference>
<dbReference type="Gene3D" id="1.10.10.10">
    <property type="entry name" value="Winged helix-like DNA-binding domain superfamily/Winged helix DNA-binding domain"/>
    <property type="match status" value="1"/>
</dbReference>
<dbReference type="PANTHER" id="PTHR44846">
    <property type="entry name" value="MANNOSYL-D-GLYCERATE TRANSPORT/METABOLISM SYSTEM REPRESSOR MNGR-RELATED"/>
    <property type="match status" value="1"/>
</dbReference>
<protein>
    <submittedName>
        <fullName evidence="6">HTH-type transcriptional repressor YvoA</fullName>
    </submittedName>
</protein>
<evidence type="ECO:0000313" key="7">
    <source>
        <dbReference type="Proteomes" id="UP000276888"/>
    </source>
</evidence>
<feature type="region of interest" description="Disordered" evidence="4">
    <location>
        <begin position="278"/>
        <end position="302"/>
    </location>
</feature>
<accession>A0A3S9WFD5</accession>
<dbReference type="InterPro" id="IPR036390">
    <property type="entry name" value="WH_DNA-bd_sf"/>
</dbReference>
<evidence type="ECO:0000259" key="5">
    <source>
        <dbReference type="PROSITE" id="PS50949"/>
    </source>
</evidence>
<proteinExistence type="predicted"/>
<dbReference type="PANTHER" id="PTHR44846:SF1">
    <property type="entry name" value="MANNOSYL-D-GLYCERATE TRANSPORT_METABOLISM SYSTEM REPRESSOR MNGR-RELATED"/>
    <property type="match status" value="1"/>
</dbReference>
<dbReference type="PRINTS" id="PR00035">
    <property type="entry name" value="HTHGNTR"/>
</dbReference>
<feature type="domain" description="HTH gntR-type" evidence="5">
    <location>
        <begin position="30"/>
        <end position="98"/>
    </location>
</feature>
<dbReference type="EMBL" id="CP031423">
    <property type="protein sequence ID" value="AZS38617.1"/>
    <property type="molecule type" value="Genomic_DNA"/>
</dbReference>
<evidence type="ECO:0000313" key="6">
    <source>
        <dbReference type="EMBL" id="AZS38617.1"/>
    </source>
</evidence>
<keyword evidence="1" id="KW-0805">Transcription regulation</keyword>
<dbReference type="Pfam" id="PF00392">
    <property type="entry name" value="GntR"/>
    <property type="match status" value="1"/>
</dbReference>
<dbReference type="GO" id="GO:0003677">
    <property type="term" value="F:DNA binding"/>
    <property type="evidence" value="ECO:0007669"/>
    <property type="project" value="UniProtKB-KW"/>
</dbReference>
<dbReference type="GO" id="GO:0045892">
    <property type="term" value="P:negative regulation of DNA-templated transcription"/>
    <property type="evidence" value="ECO:0007669"/>
    <property type="project" value="TreeGrafter"/>
</dbReference>
<dbReference type="InterPro" id="IPR011663">
    <property type="entry name" value="UTRA"/>
</dbReference>
<keyword evidence="3" id="KW-0804">Transcription</keyword>
<gene>
    <name evidence="6" type="primary">yvoA</name>
    <name evidence="6" type="ORF">CVS47_03276</name>
</gene>
<dbReference type="Proteomes" id="UP000276888">
    <property type="component" value="Chromosome"/>
</dbReference>
<dbReference type="GO" id="GO:0003700">
    <property type="term" value="F:DNA-binding transcription factor activity"/>
    <property type="evidence" value="ECO:0007669"/>
    <property type="project" value="InterPro"/>
</dbReference>
<dbReference type="Pfam" id="PF07702">
    <property type="entry name" value="UTRA"/>
    <property type="match status" value="1"/>
</dbReference>
<dbReference type="InterPro" id="IPR050679">
    <property type="entry name" value="Bact_HTH_transcr_reg"/>
</dbReference>
<evidence type="ECO:0000256" key="4">
    <source>
        <dbReference type="SAM" id="MobiDB-lite"/>
    </source>
</evidence>
<name>A0A3S9WFD5_9MICO</name>
<dbReference type="SMART" id="SM00866">
    <property type="entry name" value="UTRA"/>
    <property type="match status" value="1"/>
</dbReference>
<dbReference type="InterPro" id="IPR036388">
    <property type="entry name" value="WH-like_DNA-bd_sf"/>
</dbReference>
<dbReference type="SUPFAM" id="SSF64288">
    <property type="entry name" value="Chorismate lyase-like"/>
    <property type="match status" value="1"/>
</dbReference>
<dbReference type="InterPro" id="IPR028978">
    <property type="entry name" value="Chorismate_lyase_/UTRA_dom_sf"/>
</dbReference>
<reference evidence="6 7" key="1">
    <citation type="submission" date="2018-08" db="EMBL/GenBank/DDBJ databases">
        <title>Microbacterium lemovicicum sp. nov., a bacterium isolated from a natural uranium-rich soil.</title>
        <authorList>
            <person name="ORTET P."/>
        </authorList>
    </citation>
    <scope>NUCLEOTIDE SEQUENCE [LARGE SCALE GENOMIC DNA]</scope>
    <source>
        <strain evidence="6 7">Viu22</strain>
    </source>
</reference>
<evidence type="ECO:0000256" key="1">
    <source>
        <dbReference type="ARBA" id="ARBA00023015"/>
    </source>
</evidence>
<dbReference type="SMART" id="SM00345">
    <property type="entry name" value="HTH_GNTR"/>
    <property type="match status" value="1"/>
</dbReference>
<organism evidence="6 7">
    <name type="scientific">Microbacterium lemovicicum</name>
    <dbReference type="NCBI Taxonomy" id="1072463"/>
    <lineage>
        <taxon>Bacteria</taxon>
        <taxon>Bacillati</taxon>
        <taxon>Actinomycetota</taxon>
        <taxon>Actinomycetes</taxon>
        <taxon>Micrococcales</taxon>
        <taxon>Microbacteriaceae</taxon>
        <taxon>Microbacterium</taxon>
    </lineage>
</organism>
<evidence type="ECO:0000256" key="2">
    <source>
        <dbReference type="ARBA" id="ARBA00023125"/>
    </source>
</evidence>
<dbReference type="Gene3D" id="3.40.1410.10">
    <property type="entry name" value="Chorismate lyase-like"/>
    <property type="match status" value="1"/>
</dbReference>
<keyword evidence="2" id="KW-0238">DNA-binding</keyword>
<dbReference type="AlphaFoldDB" id="A0A3S9WFD5"/>